<keyword evidence="4" id="KW-0169">Cobalamin biosynthesis</keyword>
<comment type="catalytic activity">
    <reaction evidence="4">
        <text>2 cob(II)alamin + reduced [electron-transfer flavoprotein] + 2 ATP = 2 adenosylcob(III)alamin + 2 triphosphate + oxidized [electron-transfer flavoprotein] + 3 H(+)</text>
        <dbReference type="Rhea" id="RHEA:28671"/>
        <dbReference type="Rhea" id="RHEA-COMP:10685"/>
        <dbReference type="Rhea" id="RHEA-COMP:10686"/>
        <dbReference type="ChEBI" id="CHEBI:15378"/>
        <dbReference type="ChEBI" id="CHEBI:16304"/>
        <dbReference type="ChEBI" id="CHEBI:18036"/>
        <dbReference type="ChEBI" id="CHEBI:18408"/>
        <dbReference type="ChEBI" id="CHEBI:30616"/>
        <dbReference type="ChEBI" id="CHEBI:57692"/>
        <dbReference type="ChEBI" id="CHEBI:58307"/>
        <dbReference type="EC" id="2.5.1.17"/>
    </reaction>
</comment>
<comment type="caution">
    <text evidence="6">The sequence shown here is derived from an EMBL/GenBank/DDBJ whole genome shotgun (WGS) entry which is preliminary data.</text>
</comment>
<reference evidence="6 7" key="1">
    <citation type="journal article" date="2016" name="Nat. Commun.">
        <title>Thousands of microbial genomes shed light on interconnected biogeochemical processes in an aquifer system.</title>
        <authorList>
            <person name="Anantharaman K."/>
            <person name="Brown C.T."/>
            <person name="Hug L.A."/>
            <person name="Sharon I."/>
            <person name="Castelle C.J."/>
            <person name="Probst A.J."/>
            <person name="Thomas B.C."/>
            <person name="Singh A."/>
            <person name="Wilkins M.J."/>
            <person name="Karaoz U."/>
            <person name="Brodie E.L."/>
            <person name="Williams K.H."/>
            <person name="Hubbard S.S."/>
            <person name="Banfield J.F."/>
        </authorList>
    </citation>
    <scope>NUCLEOTIDE SEQUENCE [LARGE SCALE GENOMIC DNA]</scope>
</reference>
<dbReference type="SUPFAM" id="SSF89028">
    <property type="entry name" value="Cobalamin adenosyltransferase-like"/>
    <property type="match status" value="1"/>
</dbReference>
<dbReference type="Proteomes" id="UP000179153">
    <property type="component" value="Unassembled WGS sequence"/>
</dbReference>
<dbReference type="GO" id="GO:0009236">
    <property type="term" value="P:cobalamin biosynthetic process"/>
    <property type="evidence" value="ECO:0007669"/>
    <property type="project" value="UniProtKB-UniRule"/>
</dbReference>
<keyword evidence="1 4" id="KW-0808">Transferase</keyword>
<dbReference type="Pfam" id="PF01923">
    <property type="entry name" value="Cob_adeno_trans"/>
    <property type="match status" value="1"/>
</dbReference>
<gene>
    <name evidence="6" type="ORF">A2932_02570</name>
</gene>
<dbReference type="InterPro" id="IPR036451">
    <property type="entry name" value="CblAdoTrfase-like_sf"/>
</dbReference>
<comment type="catalytic activity">
    <reaction evidence="4">
        <text>2 cob(II)yrinate a,c diamide + reduced [electron-transfer flavoprotein] + 2 ATP = 2 adenosylcob(III)yrinate a,c-diamide + 2 triphosphate + oxidized [electron-transfer flavoprotein] + 3 H(+)</text>
        <dbReference type="Rhea" id="RHEA:11528"/>
        <dbReference type="Rhea" id="RHEA-COMP:10685"/>
        <dbReference type="Rhea" id="RHEA-COMP:10686"/>
        <dbReference type="ChEBI" id="CHEBI:15378"/>
        <dbReference type="ChEBI" id="CHEBI:18036"/>
        <dbReference type="ChEBI" id="CHEBI:30616"/>
        <dbReference type="ChEBI" id="CHEBI:57692"/>
        <dbReference type="ChEBI" id="CHEBI:58307"/>
        <dbReference type="ChEBI" id="CHEBI:58503"/>
        <dbReference type="ChEBI" id="CHEBI:58537"/>
        <dbReference type="EC" id="2.5.1.17"/>
    </reaction>
</comment>
<comment type="pathway">
    <text evidence="4">Cofactor biosynthesis; adenosylcobalamin biosynthesis; adenosylcobalamin from cob(II)yrinate a,c-diamide: step 2/7.</text>
</comment>
<dbReference type="STRING" id="1802163.A2932_02570"/>
<evidence type="ECO:0000256" key="1">
    <source>
        <dbReference type="ARBA" id="ARBA00022679"/>
    </source>
</evidence>
<organism evidence="6 7">
    <name type="scientific">Candidatus Spechtbacteria bacterium RIFCSPLOWO2_01_FULL_46_10</name>
    <dbReference type="NCBI Taxonomy" id="1802163"/>
    <lineage>
        <taxon>Bacteria</taxon>
        <taxon>Candidatus Spechtiibacteriota</taxon>
    </lineage>
</organism>
<dbReference type="UniPathway" id="UPA00148">
    <property type="reaction ID" value="UER00233"/>
</dbReference>
<evidence type="ECO:0000259" key="5">
    <source>
        <dbReference type="Pfam" id="PF01923"/>
    </source>
</evidence>
<evidence type="ECO:0000256" key="2">
    <source>
        <dbReference type="ARBA" id="ARBA00022741"/>
    </source>
</evidence>
<dbReference type="InterPro" id="IPR029499">
    <property type="entry name" value="PduO-typ"/>
</dbReference>
<proteinExistence type="inferred from homology"/>
<evidence type="ECO:0000256" key="3">
    <source>
        <dbReference type="ARBA" id="ARBA00022840"/>
    </source>
</evidence>
<evidence type="ECO:0000256" key="4">
    <source>
        <dbReference type="RuleBase" id="RU366026"/>
    </source>
</evidence>
<dbReference type="PANTHER" id="PTHR12213:SF0">
    <property type="entry name" value="CORRINOID ADENOSYLTRANSFERASE MMAB"/>
    <property type="match status" value="1"/>
</dbReference>
<dbReference type="GO" id="GO:0008817">
    <property type="term" value="F:corrinoid adenosyltransferase activity"/>
    <property type="evidence" value="ECO:0007669"/>
    <property type="project" value="UniProtKB-UniRule"/>
</dbReference>
<dbReference type="AlphaFoldDB" id="A0A1G2HH72"/>
<comment type="similarity">
    <text evidence="4">Belongs to the Cob(I)alamin adenosyltransferase family.</text>
</comment>
<feature type="domain" description="Cobalamin adenosyltransferase-like" evidence="5">
    <location>
        <begin position="7"/>
        <end position="175"/>
    </location>
</feature>
<dbReference type="EC" id="2.5.1.17" evidence="4"/>
<accession>A0A1G2HH72</accession>
<dbReference type="GO" id="GO:0005524">
    <property type="term" value="F:ATP binding"/>
    <property type="evidence" value="ECO:0007669"/>
    <property type="project" value="UniProtKB-UniRule"/>
</dbReference>
<evidence type="ECO:0000313" key="6">
    <source>
        <dbReference type="EMBL" id="OGZ61846.1"/>
    </source>
</evidence>
<dbReference type="NCBIfam" id="TIGR00636">
    <property type="entry name" value="PduO_Nterm"/>
    <property type="match status" value="1"/>
</dbReference>
<dbReference type="Gene3D" id="1.20.1200.10">
    <property type="entry name" value="Cobalamin adenosyltransferase-like"/>
    <property type="match status" value="1"/>
</dbReference>
<evidence type="ECO:0000313" key="7">
    <source>
        <dbReference type="Proteomes" id="UP000179153"/>
    </source>
</evidence>
<name>A0A1G2HH72_9BACT</name>
<protein>
    <recommendedName>
        <fullName evidence="4">Corrinoid adenosyltransferase</fullName>
        <ecNumber evidence="4">2.5.1.17</ecNumber>
    </recommendedName>
    <alternativeName>
        <fullName evidence="4">Cob(II)alamin adenosyltransferase</fullName>
    </alternativeName>
    <alternativeName>
        <fullName evidence="4">Cob(II)yrinic acid a,c-diamide adenosyltransferase</fullName>
    </alternativeName>
    <alternativeName>
        <fullName evidence="4">Cobinamide/cobalamin adenosyltransferase</fullName>
    </alternativeName>
</protein>
<dbReference type="EMBL" id="MHOI01000009">
    <property type="protein sequence ID" value="OGZ61846.1"/>
    <property type="molecule type" value="Genomic_DNA"/>
</dbReference>
<keyword evidence="2 4" id="KW-0547">Nucleotide-binding</keyword>
<keyword evidence="3 4" id="KW-0067">ATP-binding</keyword>
<dbReference type="InterPro" id="IPR016030">
    <property type="entry name" value="CblAdoTrfase-like"/>
</dbReference>
<dbReference type="PANTHER" id="PTHR12213">
    <property type="entry name" value="CORRINOID ADENOSYLTRANSFERASE"/>
    <property type="match status" value="1"/>
</dbReference>
<sequence>MPKLNIGQGDKGKTHLLGGKIESEKVWKDSAQIEACGALDELVSFIGYMRAYTDKKHKDIDVILEQIQDYLFRIESHISANREWQKHPTLPYVGPSLVDFLKKTMDYYEKDLPLLENFILPSGAKLATLIHVGRTEARRVERKLVALAQKQDINECAVPYLNRLSDVFFTLTRVVNKRENAVETIWRGRDKNRP</sequence>